<dbReference type="RefSeq" id="WP_185165413.1">
    <property type="nucleotide sequence ID" value="NZ_JACKWY010000013.1"/>
</dbReference>
<gene>
    <name evidence="2" type="ORF">H7E68_16800</name>
</gene>
<name>A0A7X0SF26_9CLOT</name>
<feature type="region of interest" description="Disordered" evidence="1">
    <location>
        <begin position="86"/>
        <end position="106"/>
    </location>
</feature>
<organism evidence="2 3">
    <name type="scientific">Clostridium gasigenes</name>
    <dbReference type="NCBI Taxonomy" id="94869"/>
    <lineage>
        <taxon>Bacteria</taxon>
        <taxon>Bacillati</taxon>
        <taxon>Bacillota</taxon>
        <taxon>Clostridia</taxon>
        <taxon>Eubacteriales</taxon>
        <taxon>Clostridiaceae</taxon>
        <taxon>Clostridium</taxon>
    </lineage>
</organism>
<evidence type="ECO:0000313" key="2">
    <source>
        <dbReference type="EMBL" id="MBB6716365.1"/>
    </source>
</evidence>
<dbReference type="AlphaFoldDB" id="A0A7X0SF26"/>
<dbReference type="EMBL" id="JACKWY010000013">
    <property type="protein sequence ID" value="MBB6716365.1"/>
    <property type="molecule type" value="Genomic_DNA"/>
</dbReference>
<protein>
    <submittedName>
        <fullName evidence="2">HK97 gp10 family phage protein</fullName>
    </submittedName>
</protein>
<proteinExistence type="predicted"/>
<evidence type="ECO:0000313" key="3">
    <source>
        <dbReference type="Proteomes" id="UP000585258"/>
    </source>
</evidence>
<dbReference type="Pfam" id="PF04883">
    <property type="entry name" value="HK97-gp10_like"/>
    <property type="match status" value="1"/>
</dbReference>
<dbReference type="InterPro" id="IPR010064">
    <property type="entry name" value="HK97-gp10_tail"/>
</dbReference>
<reference evidence="2 3" key="1">
    <citation type="submission" date="2020-08" db="EMBL/GenBank/DDBJ databases">
        <title>Clostridia isolated from Swiss meat.</title>
        <authorList>
            <person name="Wambui J."/>
            <person name="Stevens M.J.A."/>
            <person name="Stephan R."/>
        </authorList>
    </citation>
    <scope>NUCLEOTIDE SEQUENCE [LARGE SCALE GENOMIC DNA]</scope>
    <source>
        <strain evidence="2 3">CM001</strain>
    </source>
</reference>
<accession>A0A7X0SF26</accession>
<sequence>MAVSQIVGLDKLMAKLTKLGGNVDLALEKGIKQATKQVQATAKELCPVDTNELRGSIVASTKKDKSGTIGKVSTNCAHAVYMEFGTGQKGEASPSPPKSHKDVSYREDWKGVKAQPYLYPALTSNKDNIQRILEHNIQGEISKLRK</sequence>
<evidence type="ECO:0000256" key="1">
    <source>
        <dbReference type="SAM" id="MobiDB-lite"/>
    </source>
</evidence>
<comment type="caution">
    <text evidence="2">The sequence shown here is derived from an EMBL/GenBank/DDBJ whole genome shotgun (WGS) entry which is preliminary data.</text>
</comment>
<dbReference type="Proteomes" id="UP000585258">
    <property type="component" value="Unassembled WGS sequence"/>
</dbReference>
<dbReference type="NCBIfam" id="TIGR01725">
    <property type="entry name" value="phge_HK97_gp10"/>
    <property type="match status" value="1"/>
</dbReference>